<gene>
    <name evidence="3" type="ORF">VHEMI09910</name>
</gene>
<dbReference type="Pfam" id="PF20994">
    <property type="entry name" value="CENPU"/>
    <property type="match status" value="1"/>
</dbReference>
<reference evidence="3 4" key="1">
    <citation type="journal article" date="2015" name="Genome Announc.">
        <title>Draft Genome Sequence and Gene Annotation of the Entomopathogenic Fungus Verticillium hemipterigenum.</title>
        <authorList>
            <person name="Horn F."/>
            <person name="Habel A."/>
            <person name="Scharf D.H."/>
            <person name="Dworschak J."/>
            <person name="Brakhage A.A."/>
            <person name="Guthke R."/>
            <person name="Hertweck C."/>
            <person name="Linde J."/>
        </authorList>
    </citation>
    <scope>NUCLEOTIDE SEQUENCE [LARGE SCALE GENOMIC DNA]</scope>
</reference>
<protein>
    <recommendedName>
        <fullName evidence="2">Inner kinetochore subunit AME1 domain-containing protein</fullName>
    </recommendedName>
</protein>
<organism evidence="3 4">
    <name type="scientific">[Torrubiella] hemipterigena</name>
    <dbReference type="NCBI Taxonomy" id="1531966"/>
    <lineage>
        <taxon>Eukaryota</taxon>
        <taxon>Fungi</taxon>
        <taxon>Dikarya</taxon>
        <taxon>Ascomycota</taxon>
        <taxon>Pezizomycotina</taxon>
        <taxon>Sordariomycetes</taxon>
        <taxon>Hypocreomycetidae</taxon>
        <taxon>Hypocreales</taxon>
        <taxon>Clavicipitaceae</taxon>
        <taxon>Clavicipitaceae incertae sedis</taxon>
        <taxon>'Torrubiella' clade</taxon>
    </lineage>
</organism>
<dbReference type="Proteomes" id="UP000039046">
    <property type="component" value="Unassembled WGS sequence"/>
</dbReference>
<feature type="compositionally biased region" description="Polar residues" evidence="1">
    <location>
        <begin position="187"/>
        <end position="206"/>
    </location>
</feature>
<name>A0A0A1TR64_9HYPO</name>
<feature type="compositionally biased region" description="Low complexity" evidence="1">
    <location>
        <begin position="51"/>
        <end position="80"/>
    </location>
</feature>
<evidence type="ECO:0000259" key="2">
    <source>
        <dbReference type="Pfam" id="PF20994"/>
    </source>
</evidence>
<evidence type="ECO:0000313" key="3">
    <source>
        <dbReference type="EMBL" id="CEJ94373.1"/>
    </source>
</evidence>
<dbReference type="HOGENOM" id="CLU_019416_0_0_1"/>
<evidence type="ECO:0000256" key="1">
    <source>
        <dbReference type="SAM" id="MobiDB-lite"/>
    </source>
</evidence>
<keyword evidence="4" id="KW-1185">Reference proteome</keyword>
<feature type="compositionally biased region" description="Basic and acidic residues" evidence="1">
    <location>
        <begin position="207"/>
        <end position="218"/>
    </location>
</feature>
<feature type="compositionally biased region" description="Acidic residues" evidence="1">
    <location>
        <begin position="289"/>
        <end position="298"/>
    </location>
</feature>
<dbReference type="EMBL" id="CDHN01000007">
    <property type="protein sequence ID" value="CEJ94373.1"/>
    <property type="molecule type" value="Genomic_DNA"/>
</dbReference>
<evidence type="ECO:0000313" key="4">
    <source>
        <dbReference type="Proteomes" id="UP000039046"/>
    </source>
</evidence>
<dbReference type="OrthoDB" id="5377952at2759"/>
<dbReference type="InterPro" id="IPR048743">
    <property type="entry name" value="AME1"/>
</dbReference>
<dbReference type="AlphaFoldDB" id="A0A0A1TR64"/>
<dbReference type="STRING" id="1531966.A0A0A1TR64"/>
<proteinExistence type="predicted"/>
<sequence>MATGRDRRADNLNERLRGAQRNVVDNDTFNLDLNIDGIAQPFGYNATSPEQASSTPAARRTTSSPRPPRQSSIPVQRSPSAVAQSPALVRVKYTEEVAESPTDAPGSGKRRRVPVAEAAVVTSQLQNIIDTPEGPSPINVSISRPTRGSPVARARLSTRPSSSPRPAPQPSTSPTSSQDDGGSDGSFVSQIQRPSPHTRPNVSLRQASEHASEERSPERSSPSVTDPLSPPAPKRRLVQPVAARAPARRQAQQSTHKRPAKARSDRSTGSTSRRGGEGPIDIKVQRFVEDDEDERSDEDVIPFANESGETVVDVLMHLCEETVERTKDLFEQRVEQAPDSETRKEFRNMGRAVEAFRQELESRLLQHSIHLNHWHSLQRRLAQIHREKLELREDILRIKGEREQMALRMEALRMKHEAENRDYKRVLGASKVMFDVDLAVAQGRVEPDLTPEDGKQGEIANLAIAIAQLADQTSSNSGTGGLLNTVRDFNDFLERAAFALESR</sequence>
<feature type="domain" description="Inner kinetochore subunit AME1" evidence="2">
    <location>
        <begin position="311"/>
        <end position="495"/>
    </location>
</feature>
<feature type="compositionally biased region" description="Low complexity" evidence="1">
    <location>
        <begin position="238"/>
        <end position="253"/>
    </location>
</feature>
<feature type="region of interest" description="Disordered" evidence="1">
    <location>
        <begin position="39"/>
        <end position="298"/>
    </location>
</feature>
<accession>A0A0A1TR64</accession>